<accession>A0ABN0WQ45</accession>
<dbReference type="Proteomes" id="UP001501757">
    <property type="component" value="Unassembled WGS sequence"/>
</dbReference>
<proteinExistence type="predicted"/>
<keyword evidence="2" id="KW-0732">Signal</keyword>
<evidence type="ECO:0000313" key="4">
    <source>
        <dbReference type="EMBL" id="GAA0343889.1"/>
    </source>
</evidence>
<keyword evidence="5" id="KW-1185">Reference proteome</keyword>
<dbReference type="Pfam" id="PF00326">
    <property type="entry name" value="Peptidase_S9"/>
    <property type="match status" value="1"/>
</dbReference>
<reference evidence="4 5" key="1">
    <citation type="journal article" date="2019" name="Int. J. Syst. Evol. Microbiol.">
        <title>The Global Catalogue of Microorganisms (GCM) 10K type strain sequencing project: providing services to taxonomists for standard genome sequencing and annotation.</title>
        <authorList>
            <consortium name="The Broad Institute Genomics Platform"/>
            <consortium name="The Broad Institute Genome Sequencing Center for Infectious Disease"/>
            <person name="Wu L."/>
            <person name="Ma J."/>
        </authorList>
    </citation>
    <scope>NUCLEOTIDE SEQUENCE [LARGE SCALE GENOMIC DNA]</scope>
    <source>
        <strain evidence="4 5">JCM 13378</strain>
    </source>
</reference>
<comment type="caution">
    <text evidence="4">The sequence shown here is derived from an EMBL/GenBank/DDBJ whole genome shotgun (WGS) entry which is preliminary data.</text>
</comment>
<dbReference type="InterPro" id="IPR001375">
    <property type="entry name" value="Peptidase_S9_cat"/>
</dbReference>
<dbReference type="PANTHER" id="PTHR42776:SF27">
    <property type="entry name" value="DIPEPTIDYL PEPTIDASE FAMILY MEMBER 6"/>
    <property type="match status" value="1"/>
</dbReference>
<dbReference type="EMBL" id="BAAAEI010000004">
    <property type="protein sequence ID" value="GAA0343889.1"/>
    <property type="molecule type" value="Genomic_DNA"/>
</dbReference>
<evidence type="ECO:0000256" key="2">
    <source>
        <dbReference type="SAM" id="SignalP"/>
    </source>
</evidence>
<feature type="signal peptide" evidence="2">
    <location>
        <begin position="1"/>
        <end position="19"/>
    </location>
</feature>
<organism evidence="4 5">
    <name type="scientific">Bowmanella denitrificans</name>
    <dbReference type="NCBI Taxonomy" id="366582"/>
    <lineage>
        <taxon>Bacteria</taxon>
        <taxon>Pseudomonadati</taxon>
        <taxon>Pseudomonadota</taxon>
        <taxon>Gammaproteobacteria</taxon>
        <taxon>Alteromonadales</taxon>
        <taxon>Alteromonadaceae</taxon>
        <taxon>Bowmanella</taxon>
    </lineage>
</organism>
<name>A0ABN0WQ45_9ALTE</name>
<evidence type="ECO:0000256" key="1">
    <source>
        <dbReference type="ARBA" id="ARBA00022801"/>
    </source>
</evidence>
<feature type="chain" id="PRO_5045947049" description="Peptidase S9 prolyl oligopeptidase catalytic domain-containing protein" evidence="2">
    <location>
        <begin position="20"/>
        <end position="335"/>
    </location>
</feature>
<dbReference type="RefSeq" id="WP_343841521.1">
    <property type="nucleotide sequence ID" value="NZ_BAAAEI010000004.1"/>
</dbReference>
<evidence type="ECO:0000259" key="3">
    <source>
        <dbReference type="Pfam" id="PF00326"/>
    </source>
</evidence>
<feature type="domain" description="Peptidase S9 prolyl oligopeptidase catalytic" evidence="3">
    <location>
        <begin position="135"/>
        <end position="335"/>
    </location>
</feature>
<protein>
    <recommendedName>
        <fullName evidence="3">Peptidase S9 prolyl oligopeptidase catalytic domain-containing protein</fullName>
    </recommendedName>
</protein>
<keyword evidence="1" id="KW-0378">Hydrolase</keyword>
<dbReference type="Gene3D" id="3.40.50.1820">
    <property type="entry name" value="alpha/beta hydrolase"/>
    <property type="match status" value="1"/>
</dbReference>
<evidence type="ECO:0000313" key="5">
    <source>
        <dbReference type="Proteomes" id="UP001501757"/>
    </source>
</evidence>
<dbReference type="SUPFAM" id="SSF53474">
    <property type="entry name" value="alpha/beta-Hydrolases"/>
    <property type="match status" value="1"/>
</dbReference>
<dbReference type="PANTHER" id="PTHR42776">
    <property type="entry name" value="SERINE PEPTIDASE S9 FAMILY MEMBER"/>
    <property type="match status" value="1"/>
</dbReference>
<dbReference type="InterPro" id="IPR029058">
    <property type="entry name" value="AB_hydrolase_fold"/>
</dbReference>
<sequence length="335" mass="37786">MNKYLLSIVFAFCSSIVDASGLIPDDSVKHQSDCFSGKFSSYESWRGFIEQKNKAQGKSEKLIDKAMQSFDKRFSKTDFDFYRNELICSSFIYQVDGVDVFGYVIKPRNHTGNLPVLIYNRGGNGNFGSVVFASMMHNLFPIANEGFVVIGSQYRGTFSEQDNADEFGGKDVDDVVALRDFIGQIPGADPQRVGMFGASRGGMQTFLALKRMEEVKAIATIAGVSDLSKEIAHRPEMERVFKHRIPDYQHNKKAELEKRSTLNNLDDLSASVPILLLHGTDDERVQVEQSTLLAEALSRKQLPHKLVLYPGDNHFLSNNKEKANKEIVDWFKRYL</sequence>
<gene>
    <name evidence="4" type="ORF">GCM10009092_05590</name>
</gene>